<feature type="compositionally biased region" description="Low complexity" evidence="1">
    <location>
        <begin position="65"/>
        <end position="109"/>
    </location>
</feature>
<dbReference type="InParanoid" id="E3J599"/>
<dbReference type="eggNOG" id="ENOG503311S">
    <property type="taxonomic scope" value="Bacteria"/>
</dbReference>
<feature type="signal peptide" evidence="2">
    <location>
        <begin position="1"/>
        <end position="24"/>
    </location>
</feature>
<keyword evidence="2" id="KW-0732">Signal</keyword>
<protein>
    <submittedName>
        <fullName evidence="3">Uncharacterized protein</fullName>
    </submittedName>
</protein>
<evidence type="ECO:0000313" key="3">
    <source>
        <dbReference type="EMBL" id="ADP80697.1"/>
    </source>
</evidence>
<reference evidence="3 4" key="1">
    <citation type="submission" date="2010-10" db="EMBL/GenBank/DDBJ databases">
        <title>Complete sequence of Frankia sp. EuI1c.</title>
        <authorList>
            <consortium name="US DOE Joint Genome Institute"/>
            <person name="Lucas S."/>
            <person name="Copeland A."/>
            <person name="Lapidus A."/>
            <person name="Cheng J.-F."/>
            <person name="Bruce D."/>
            <person name="Goodwin L."/>
            <person name="Pitluck S."/>
            <person name="Chertkov O."/>
            <person name="Detter J.C."/>
            <person name="Han C."/>
            <person name="Tapia R."/>
            <person name="Land M."/>
            <person name="Hauser L."/>
            <person name="Jeffries C."/>
            <person name="Kyrpides N."/>
            <person name="Ivanova N."/>
            <person name="Mikhailova N."/>
            <person name="Beauchemin N."/>
            <person name="Sen A."/>
            <person name="Sur S.A."/>
            <person name="Gtari M."/>
            <person name="Wall L."/>
            <person name="Tisa L."/>
            <person name="Woyke T."/>
        </authorList>
    </citation>
    <scope>NUCLEOTIDE SEQUENCE [LARGE SCALE GENOMIC DNA]</scope>
    <source>
        <strain evidence="4">DSM 45817 / CECT 9037 / EuI1c</strain>
    </source>
</reference>
<evidence type="ECO:0000256" key="2">
    <source>
        <dbReference type="SAM" id="SignalP"/>
    </source>
</evidence>
<keyword evidence="4" id="KW-1185">Reference proteome</keyword>
<dbReference type="Proteomes" id="UP000002484">
    <property type="component" value="Chromosome"/>
</dbReference>
<proteinExistence type="predicted"/>
<dbReference type="HOGENOM" id="CLU_024963_0_0_11"/>
<gene>
    <name evidence="3" type="ordered locus">FraEuI1c_2664</name>
</gene>
<feature type="compositionally biased region" description="Gly residues" evidence="1">
    <location>
        <begin position="32"/>
        <end position="41"/>
    </location>
</feature>
<organism evidence="3 4">
    <name type="scientific">Pseudofrankia inefficax (strain DSM 45817 / CECT 9037 / DDB 130130 / EuI1c)</name>
    <name type="common">Frankia inefficax</name>
    <dbReference type="NCBI Taxonomy" id="298654"/>
    <lineage>
        <taxon>Bacteria</taxon>
        <taxon>Bacillati</taxon>
        <taxon>Actinomycetota</taxon>
        <taxon>Actinomycetes</taxon>
        <taxon>Frankiales</taxon>
        <taxon>Frankiaceae</taxon>
        <taxon>Pseudofrankia</taxon>
    </lineage>
</organism>
<dbReference type="KEGG" id="fri:FraEuI1c_2664"/>
<dbReference type="EMBL" id="CP002299">
    <property type="protein sequence ID" value="ADP80697.1"/>
    <property type="molecule type" value="Genomic_DNA"/>
</dbReference>
<accession>E3J599</accession>
<feature type="compositionally biased region" description="Low complexity" evidence="1">
    <location>
        <begin position="42"/>
        <end position="57"/>
    </location>
</feature>
<sequence length="479" mass="48664">MELTVTLKRTARTLALLAVAVATAAGCAPGGLPAGGGGTGPVGTPTSSPPVRSSASPSLPPATTPPRATTPATAPATAPVTSTPPGTATSSAPAAGACGRAAGTAPTTRITDVPLGSQVVSFGPQGDTDPLPTAITAAPGGGSWLAWLSPDSQVHLGRLDCDDHLVGATTTVAGVDLQDIRADAQGVVVLLTRPGPQGNGTLCGGTSSPTRAMWMVRFDNAGRQVWERQVTNLSASLGGYDPGALFVWWYNHHGTLAFDGANYAAYFEAAITVANGGCVDIHEGDRMQVVNATTGALVPGHDSFAWGCSHAWDSHITWDSRTGHFAMVCATDNNCRIARPGTGQTVASGACDGTLFGGDLVLAGAQGYWTAWSNGGQARLEHFAAGASDHTVVTADRTEHSHLVAYGPARMLLTWRSGSATAAQVYDSTTGAAVGAPFTIAAADHTYVEAKDYPDGSVAFPAVGATGSSVRIVRVMPLR</sequence>
<dbReference type="AlphaFoldDB" id="E3J599"/>
<name>E3J599_PSEI1</name>
<feature type="chain" id="PRO_5039315932" evidence="2">
    <location>
        <begin position="25"/>
        <end position="479"/>
    </location>
</feature>
<feature type="region of interest" description="Disordered" evidence="1">
    <location>
        <begin position="32"/>
        <end position="112"/>
    </location>
</feature>
<evidence type="ECO:0000256" key="1">
    <source>
        <dbReference type="SAM" id="MobiDB-lite"/>
    </source>
</evidence>
<evidence type="ECO:0000313" key="4">
    <source>
        <dbReference type="Proteomes" id="UP000002484"/>
    </source>
</evidence>